<proteinExistence type="predicted"/>
<sequence>MNSQLIAPPKFNTHEVVRFLGGVGRILYYQPDSHTWKYAVEMAKGPEPDMGRIGPETTILLHEEDIYETMN</sequence>
<dbReference type="EMBL" id="ANNX02000020">
    <property type="protein sequence ID" value="KYC42555.1"/>
    <property type="molecule type" value="Genomic_DNA"/>
</dbReference>
<protein>
    <submittedName>
        <fullName evidence="1">Uncharacterized protein</fullName>
    </submittedName>
</protein>
<dbReference type="Proteomes" id="UP000076925">
    <property type="component" value="Unassembled WGS sequence"/>
</dbReference>
<keyword evidence="2" id="KW-1185">Reference proteome</keyword>
<name>A0A139XD01_9CYAN</name>
<dbReference type="RefSeq" id="WP_026135248.1">
    <property type="nucleotide sequence ID" value="NZ_KQ976354.1"/>
</dbReference>
<dbReference type="AlphaFoldDB" id="A0A139XD01"/>
<reference evidence="1 2" key="1">
    <citation type="journal article" date="2013" name="Genome Biol. Evol.">
        <title>Genomes of Stigonematalean cyanobacteria (subsection V) and the evolution of oxygenic photosynthesis from prokaryotes to plastids.</title>
        <authorList>
            <person name="Dagan T."/>
            <person name="Roettger M."/>
            <person name="Stucken K."/>
            <person name="Landan G."/>
            <person name="Koch R."/>
            <person name="Major P."/>
            <person name="Gould S.B."/>
            <person name="Goremykin V.V."/>
            <person name="Rippka R."/>
            <person name="Tandeau de Marsac N."/>
            <person name="Gugger M."/>
            <person name="Lockhart P.J."/>
            <person name="Allen J.F."/>
            <person name="Brune I."/>
            <person name="Maus I."/>
            <person name="Puhler A."/>
            <person name="Martin W.F."/>
        </authorList>
    </citation>
    <scope>NUCLEOTIDE SEQUENCE [LARGE SCALE GENOMIC DNA]</scope>
    <source>
        <strain evidence="1 2">PCC 7110</strain>
    </source>
</reference>
<dbReference type="OrthoDB" id="532730at2"/>
<gene>
    <name evidence="1" type="ORF">WA1_16980</name>
</gene>
<comment type="caution">
    <text evidence="1">The sequence shown here is derived from an EMBL/GenBank/DDBJ whole genome shotgun (WGS) entry which is preliminary data.</text>
</comment>
<organism evidence="1 2">
    <name type="scientific">Scytonema hofmannii PCC 7110</name>
    <dbReference type="NCBI Taxonomy" id="128403"/>
    <lineage>
        <taxon>Bacteria</taxon>
        <taxon>Bacillati</taxon>
        <taxon>Cyanobacteriota</taxon>
        <taxon>Cyanophyceae</taxon>
        <taxon>Nostocales</taxon>
        <taxon>Scytonemataceae</taxon>
        <taxon>Scytonema</taxon>
    </lineage>
</organism>
<evidence type="ECO:0000313" key="2">
    <source>
        <dbReference type="Proteomes" id="UP000076925"/>
    </source>
</evidence>
<evidence type="ECO:0000313" key="1">
    <source>
        <dbReference type="EMBL" id="KYC42555.1"/>
    </source>
</evidence>
<accession>A0A139XD01</accession>